<dbReference type="GO" id="GO:0000166">
    <property type="term" value="F:nucleotide binding"/>
    <property type="evidence" value="ECO:0007669"/>
    <property type="project" value="UniProtKB-KW"/>
</dbReference>
<dbReference type="InterPro" id="IPR026506">
    <property type="entry name" value="GDPGP"/>
</dbReference>
<accession>A0AAN7GLL9</accession>
<evidence type="ECO:0000256" key="7">
    <source>
        <dbReference type="ARBA" id="ARBA00022741"/>
    </source>
</evidence>
<sequence>MTSVLFCTSSGHLIMVSIGHSGEDNFLLESATSEPLICSPYSSLSIEVPIYCFGEVLVTPDPLNNHLSSAYHNEESILDVLLLSQWEDRMWRGYFKYDVTSSEIRVIGGHLNFIAQLNQSYTKSHTPTLENIVLVSKKISVTDSTQCQKELLFCVTSSGMSKSKLTLSAIVPDNSLLIILNETLIDYGHVFLFPVTWTIRHLDVTLLESIVRMSVEINNPSFRLVYDFSHDSAQQLYFEACYFPNPLAVELMPVEVFFRDEKTGIQICDVLDYPIKTILFESRHNLRALVDTISQVSSKLLELKITYSILVSDHGRKIYMFLQANPCTLSAWECAGYLLFNSLYEFEEATEDSIFNLLCGASLDIEGFENVKQLCCRTHS</sequence>
<keyword evidence="3" id="KW-0963">Cytoplasm</keyword>
<evidence type="ECO:0000259" key="10">
    <source>
        <dbReference type="Pfam" id="PF26217"/>
    </source>
</evidence>
<feature type="domain" description="GDPGP1-like C-terminal" evidence="9">
    <location>
        <begin position="249"/>
        <end position="378"/>
    </location>
</feature>
<dbReference type="GO" id="GO:0016787">
    <property type="term" value="F:hydrolase activity"/>
    <property type="evidence" value="ECO:0007669"/>
    <property type="project" value="UniProtKB-KW"/>
</dbReference>
<dbReference type="Pfam" id="PF26217">
    <property type="entry name" value="GDPGP1_N"/>
    <property type="match status" value="1"/>
</dbReference>
<reference evidence="11 12" key="1">
    <citation type="journal article" date="2023" name="Hortic Res">
        <title>Pangenome of water caltrop reveals structural variations and asymmetric subgenome divergence after allopolyploidization.</title>
        <authorList>
            <person name="Zhang X."/>
            <person name="Chen Y."/>
            <person name="Wang L."/>
            <person name="Yuan Y."/>
            <person name="Fang M."/>
            <person name="Shi L."/>
            <person name="Lu R."/>
            <person name="Comes H.P."/>
            <person name="Ma Y."/>
            <person name="Chen Y."/>
            <person name="Huang G."/>
            <person name="Zhou Y."/>
            <person name="Zheng Z."/>
            <person name="Qiu Y."/>
        </authorList>
    </citation>
    <scope>NUCLEOTIDE SEQUENCE [LARGE SCALE GENOMIC DNA]</scope>
    <source>
        <tissue evidence="11">Roots</tissue>
    </source>
</reference>
<evidence type="ECO:0000256" key="5">
    <source>
        <dbReference type="ARBA" id="ARBA00022679"/>
    </source>
</evidence>
<dbReference type="EMBL" id="JAXIOK010000022">
    <property type="protein sequence ID" value="KAK4744199.1"/>
    <property type="molecule type" value="Genomic_DNA"/>
</dbReference>
<keyword evidence="5" id="KW-0808">Transferase</keyword>
<gene>
    <name evidence="11" type="ORF">SAY87_010511</name>
</gene>
<organism evidence="11 12">
    <name type="scientific">Trapa incisa</name>
    <dbReference type="NCBI Taxonomy" id="236973"/>
    <lineage>
        <taxon>Eukaryota</taxon>
        <taxon>Viridiplantae</taxon>
        <taxon>Streptophyta</taxon>
        <taxon>Embryophyta</taxon>
        <taxon>Tracheophyta</taxon>
        <taxon>Spermatophyta</taxon>
        <taxon>Magnoliopsida</taxon>
        <taxon>eudicotyledons</taxon>
        <taxon>Gunneridae</taxon>
        <taxon>Pentapetalae</taxon>
        <taxon>rosids</taxon>
        <taxon>malvids</taxon>
        <taxon>Myrtales</taxon>
        <taxon>Lythraceae</taxon>
        <taxon>Trapa</taxon>
    </lineage>
</organism>
<evidence type="ECO:0000256" key="8">
    <source>
        <dbReference type="ARBA" id="ARBA00022801"/>
    </source>
</evidence>
<dbReference type="InterPro" id="IPR058866">
    <property type="entry name" value="GDPGP1_N"/>
</dbReference>
<dbReference type="Proteomes" id="UP001345219">
    <property type="component" value="Chromosome 9"/>
</dbReference>
<keyword evidence="8" id="KW-0378">Hydrolase</keyword>
<keyword evidence="6" id="KW-0548">Nucleotidyltransferase</keyword>
<evidence type="ECO:0000256" key="1">
    <source>
        <dbReference type="ARBA" id="ARBA00004496"/>
    </source>
</evidence>
<protein>
    <submittedName>
        <fullName evidence="11">Uncharacterized protein</fullName>
    </submittedName>
</protein>
<evidence type="ECO:0000256" key="6">
    <source>
        <dbReference type="ARBA" id="ARBA00022695"/>
    </source>
</evidence>
<keyword evidence="12" id="KW-1185">Reference proteome</keyword>
<proteinExistence type="inferred from homology"/>
<name>A0AAN7GLL9_9MYRT</name>
<evidence type="ECO:0000256" key="4">
    <source>
        <dbReference type="ARBA" id="ARBA00022658"/>
    </source>
</evidence>
<comment type="subcellular location">
    <subcellularLocation>
        <location evidence="1">Cytoplasm</location>
    </subcellularLocation>
</comment>
<dbReference type="AlphaFoldDB" id="A0AAN7GLL9"/>
<keyword evidence="4" id="KW-0344">Guanine-nucleotide releasing factor</keyword>
<dbReference type="GO" id="GO:0006006">
    <property type="term" value="P:glucose metabolic process"/>
    <property type="evidence" value="ECO:0007669"/>
    <property type="project" value="TreeGrafter"/>
</dbReference>
<evidence type="ECO:0000256" key="2">
    <source>
        <dbReference type="ARBA" id="ARBA00006451"/>
    </source>
</evidence>
<feature type="domain" description="GDPGP1-like N-terminal" evidence="10">
    <location>
        <begin position="78"/>
        <end position="241"/>
    </location>
</feature>
<comment type="similarity">
    <text evidence="2">Belongs to the GDPGP1 family.</text>
</comment>
<evidence type="ECO:0000256" key="3">
    <source>
        <dbReference type="ARBA" id="ARBA00022490"/>
    </source>
</evidence>
<dbReference type="InterPro" id="IPR058865">
    <property type="entry name" value="GDPGP1_C"/>
</dbReference>
<dbReference type="PANTHER" id="PTHR20884">
    <property type="entry name" value="GDP-D-GLUCOSE PHOSPHORYLASE 1"/>
    <property type="match status" value="1"/>
</dbReference>
<evidence type="ECO:0000259" key="9">
    <source>
        <dbReference type="Pfam" id="PF26216"/>
    </source>
</evidence>
<dbReference type="PANTHER" id="PTHR20884:SF9">
    <property type="entry name" value="OS12G0612100 PROTEIN"/>
    <property type="match status" value="1"/>
</dbReference>
<dbReference type="Pfam" id="PF26216">
    <property type="entry name" value="GDPGP1_C"/>
    <property type="match status" value="1"/>
</dbReference>
<dbReference type="GO" id="GO:0080048">
    <property type="term" value="F:GDP-D-glucose phosphorylase activity"/>
    <property type="evidence" value="ECO:0007669"/>
    <property type="project" value="InterPro"/>
</dbReference>
<evidence type="ECO:0000313" key="11">
    <source>
        <dbReference type="EMBL" id="KAK4744199.1"/>
    </source>
</evidence>
<keyword evidence="7" id="KW-0547">Nucleotide-binding</keyword>
<dbReference type="GO" id="GO:0005737">
    <property type="term" value="C:cytoplasm"/>
    <property type="evidence" value="ECO:0007669"/>
    <property type="project" value="UniProtKB-SubCell"/>
</dbReference>
<evidence type="ECO:0000313" key="12">
    <source>
        <dbReference type="Proteomes" id="UP001345219"/>
    </source>
</evidence>
<comment type="caution">
    <text evidence="11">The sequence shown here is derived from an EMBL/GenBank/DDBJ whole genome shotgun (WGS) entry which is preliminary data.</text>
</comment>
<dbReference type="GO" id="GO:0005085">
    <property type="term" value="F:guanyl-nucleotide exchange factor activity"/>
    <property type="evidence" value="ECO:0007669"/>
    <property type="project" value="UniProtKB-KW"/>
</dbReference>